<comment type="caution">
    <text evidence="1">The sequence shown here is derived from an EMBL/GenBank/DDBJ whole genome shotgun (WGS) entry which is preliminary data.</text>
</comment>
<proteinExistence type="predicted"/>
<dbReference type="Proteomes" id="UP000295718">
    <property type="component" value="Unassembled WGS sequence"/>
</dbReference>
<keyword evidence="2" id="KW-1185">Reference proteome</keyword>
<gene>
    <name evidence="1" type="ORF">EDD76_110123</name>
</gene>
<evidence type="ECO:0000313" key="2">
    <source>
        <dbReference type="Proteomes" id="UP000295718"/>
    </source>
</evidence>
<organism evidence="1 2">
    <name type="scientific">Kineothrix alysoides</name>
    <dbReference type="NCBI Taxonomy" id="1469948"/>
    <lineage>
        <taxon>Bacteria</taxon>
        <taxon>Bacillati</taxon>
        <taxon>Bacillota</taxon>
        <taxon>Clostridia</taxon>
        <taxon>Lachnospirales</taxon>
        <taxon>Lachnospiraceae</taxon>
        <taxon>Kineothrix</taxon>
    </lineage>
</organism>
<accession>A0A4R1QY83</accession>
<sequence length="48" mass="5648">MNLCYMDANDIERRRFTELINGVYGITKKVIYDGSPSCSNEYDDMEYN</sequence>
<protein>
    <submittedName>
        <fullName evidence="1">Uncharacterized protein</fullName>
    </submittedName>
</protein>
<reference evidence="1 2" key="1">
    <citation type="submission" date="2019-03" db="EMBL/GenBank/DDBJ databases">
        <title>Genomic Encyclopedia of Type Strains, Phase IV (KMG-IV): sequencing the most valuable type-strain genomes for metagenomic binning, comparative biology and taxonomic classification.</title>
        <authorList>
            <person name="Goeker M."/>
        </authorList>
    </citation>
    <scope>NUCLEOTIDE SEQUENCE [LARGE SCALE GENOMIC DNA]</scope>
    <source>
        <strain evidence="1 2">DSM 100556</strain>
    </source>
</reference>
<dbReference type="RefSeq" id="WP_157837555.1">
    <property type="nucleotide sequence ID" value="NZ_JPNB01000002.1"/>
</dbReference>
<evidence type="ECO:0000313" key="1">
    <source>
        <dbReference type="EMBL" id="TCL56950.1"/>
    </source>
</evidence>
<dbReference type="AlphaFoldDB" id="A0A4R1QY83"/>
<dbReference type="EMBL" id="SLUO01000010">
    <property type="protein sequence ID" value="TCL56950.1"/>
    <property type="molecule type" value="Genomic_DNA"/>
</dbReference>
<name>A0A4R1QY83_9FIRM</name>